<accession>A0AAJ3Z173</accession>
<organism evidence="1 2">
    <name type="scientific">Bacillus glycinifermentans</name>
    <dbReference type="NCBI Taxonomy" id="1664069"/>
    <lineage>
        <taxon>Bacteria</taxon>
        <taxon>Bacillati</taxon>
        <taxon>Bacillota</taxon>
        <taxon>Bacilli</taxon>
        <taxon>Bacillales</taxon>
        <taxon>Bacillaceae</taxon>
        <taxon>Bacillus</taxon>
    </lineage>
</organism>
<evidence type="ECO:0000313" key="1">
    <source>
        <dbReference type="EMBL" id="QAT67159.1"/>
    </source>
</evidence>
<dbReference type="Proteomes" id="UP000288675">
    <property type="component" value="Chromosome"/>
</dbReference>
<proteinExistence type="predicted"/>
<dbReference type="EMBL" id="CP035232">
    <property type="protein sequence ID" value="QAT67159.1"/>
    <property type="molecule type" value="Genomic_DNA"/>
</dbReference>
<dbReference type="AlphaFoldDB" id="A0AAJ3Z173"/>
<gene>
    <name evidence="1" type="ORF">EQZ20_21270</name>
</gene>
<protein>
    <submittedName>
        <fullName evidence="1">Uncharacterized protein</fullName>
    </submittedName>
</protein>
<name>A0AAJ3Z173_9BACI</name>
<reference evidence="1 2" key="1">
    <citation type="submission" date="2019-01" db="EMBL/GenBank/DDBJ databases">
        <title>Genome sequence of Bacillus glycinifermentans SRCM103574.</title>
        <authorList>
            <person name="Kong H.-J."/>
            <person name="Jeong S.-Y."/>
            <person name="Jeong D.-Y."/>
        </authorList>
    </citation>
    <scope>NUCLEOTIDE SEQUENCE [LARGE SCALE GENOMIC DNA]</scope>
    <source>
        <strain evidence="1 2">SRCM103574</strain>
    </source>
</reference>
<evidence type="ECO:0000313" key="2">
    <source>
        <dbReference type="Proteomes" id="UP000288675"/>
    </source>
</evidence>
<sequence length="115" mass="13096">MNDKTILKGMIEIYQNEFMCGYDGPDKDELRIIFLELIVHATQYINDFRYCSDPKCPCSPEFGIGKLMRNHGHKVNSVLFGGAFGLSEVPMRPIRDFLNQFNNEGADEGDGRTNE</sequence>